<keyword evidence="2" id="KW-1185">Reference proteome</keyword>
<organism evidence="1 2">
    <name type="scientific">Kribbella aluminosa</name>
    <dbReference type="NCBI Taxonomy" id="416017"/>
    <lineage>
        <taxon>Bacteria</taxon>
        <taxon>Bacillati</taxon>
        <taxon>Actinomycetota</taxon>
        <taxon>Actinomycetes</taxon>
        <taxon>Propionibacteriales</taxon>
        <taxon>Kribbellaceae</taxon>
        <taxon>Kribbella</taxon>
    </lineage>
</organism>
<evidence type="ECO:0000313" key="2">
    <source>
        <dbReference type="Proteomes" id="UP000755585"/>
    </source>
</evidence>
<name>A0ABS4UFT1_9ACTN</name>
<dbReference type="RefSeq" id="WP_209693541.1">
    <property type="nucleotide sequence ID" value="NZ_BAAAVU010000011.1"/>
</dbReference>
<dbReference type="EMBL" id="JAGINT010000001">
    <property type="protein sequence ID" value="MBP2350495.1"/>
    <property type="molecule type" value="Genomic_DNA"/>
</dbReference>
<sequence length="129" mass="14396">MNALVSLSLVEFDVLQRVALQFTDISSRFLESINATDEDVERIWSLLDSAGAADGAVQAFQLDVSADEGQLARIHVEAQSVRICVTRREHSLICQLGTRAQSGFGDPELYYRTGYRMPQIRDVFKKICG</sequence>
<evidence type="ECO:0000313" key="1">
    <source>
        <dbReference type="EMBL" id="MBP2350495.1"/>
    </source>
</evidence>
<protein>
    <submittedName>
        <fullName evidence="1">Uncharacterized protein</fullName>
    </submittedName>
</protein>
<accession>A0ABS4UFT1</accession>
<dbReference type="Proteomes" id="UP000755585">
    <property type="component" value="Unassembled WGS sequence"/>
</dbReference>
<reference evidence="1 2" key="1">
    <citation type="submission" date="2021-03" db="EMBL/GenBank/DDBJ databases">
        <title>Sequencing the genomes of 1000 actinobacteria strains.</title>
        <authorList>
            <person name="Klenk H.-P."/>
        </authorList>
    </citation>
    <scope>NUCLEOTIDE SEQUENCE [LARGE SCALE GENOMIC DNA]</scope>
    <source>
        <strain evidence="1 2">DSM 18824</strain>
    </source>
</reference>
<gene>
    <name evidence="1" type="ORF">JOF29_001578</name>
</gene>
<proteinExistence type="predicted"/>
<comment type="caution">
    <text evidence="1">The sequence shown here is derived from an EMBL/GenBank/DDBJ whole genome shotgun (WGS) entry which is preliminary data.</text>
</comment>